<dbReference type="Proteomes" id="UP000640335">
    <property type="component" value="Unassembled WGS sequence"/>
</dbReference>
<dbReference type="InterPro" id="IPR004107">
    <property type="entry name" value="Integrase_SAM-like_N"/>
</dbReference>
<comment type="function">
    <text evidence="1">Site-specific tyrosine recombinase, which acts by catalyzing the cutting and rejoining of the recombining DNA molecules.</text>
</comment>
<keyword evidence="5" id="KW-0233">DNA recombination</keyword>
<dbReference type="Gene3D" id="1.10.443.10">
    <property type="entry name" value="Intergrase catalytic core"/>
    <property type="match status" value="1"/>
</dbReference>
<comment type="caution">
    <text evidence="7">The sequence shown here is derived from an EMBL/GenBank/DDBJ whole genome shotgun (WGS) entry which is preliminary data.</text>
</comment>
<keyword evidence="4" id="KW-0238">DNA-binding</keyword>
<keyword evidence="8" id="KW-1185">Reference proteome</keyword>
<evidence type="ECO:0000256" key="3">
    <source>
        <dbReference type="ARBA" id="ARBA00022908"/>
    </source>
</evidence>
<organism evidence="7 8">
    <name type="scientific">Clostridium gallinarum</name>
    <dbReference type="NCBI Taxonomy" id="2762246"/>
    <lineage>
        <taxon>Bacteria</taxon>
        <taxon>Bacillati</taxon>
        <taxon>Bacillota</taxon>
        <taxon>Clostridia</taxon>
        <taxon>Eubacteriales</taxon>
        <taxon>Clostridiaceae</taxon>
        <taxon>Clostridium</taxon>
    </lineage>
</organism>
<dbReference type="InterPro" id="IPR050090">
    <property type="entry name" value="Tyrosine_recombinase_XerCD"/>
</dbReference>
<protein>
    <submittedName>
        <fullName evidence="7">Site-specific integrase</fullName>
    </submittedName>
</protein>
<dbReference type="Pfam" id="PF00589">
    <property type="entry name" value="Phage_integrase"/>
    <property type="match status" value="1"/>
</dbReference>
<keyword evidence="3" id="KW-0229">DNA integration</keyword>
<evidence type="ECO:0000259" key="6">
    <source>
        <dbReference type="PROSITE" id="PS51898"/>
    </source>
</evidence>
<dbReference type="EMBL" id="JACSQZ010000119">
    <property type="protein sequence ID" value="MBD7916636.1"/>
    <property type="molecule type" value="Genomic_DNA"/>
</dbReference>
<dbReference type="NCBIfam" id="NF040815">
    <property type="entry name" value="recomb_XerA_Arch"/>
    <property type="match status" value="1"/>
</dbReference>
<dbReference type="Gene3D" id="1.10.150.130">
    <property type="match status" value="1"/>
</dbReference>
<evidence type="ECO:0000256" key="2">
    <source>
        <dbReference type="ARBA" id="ARBA00008857"/>
    </source>
</evidence>
<dbReference type="PANTHER" id="PTHR30349:SF64">
    <property type="entry name" value="PROPHAGE INTEGRASE INTD-RELATED"/>
    <property type="match status" value="1"/>
</dbReference>
<proteinExistence type="inferred from homology"/>
<dbReference type="PANTHER" id="PTHR30349">
    <property type="entry name" value="PHAGE INTEGRASE-RELATED"/>
    <property type="match status" value="1"/>
</dbReference>
<dbReference type="InterPro" id="IPR013762">
    <property type="entry name" value="Integrase-like_cat_sf"/>
</dbReference>
<feature type="domain" description="Tyr recombinase" evidence="6">
    <location>
        <begin position="98"/>
        <end position="277"/>
    </location>
</feature>
<dbReference type="SUPFAM" id="SSF56349">
    <property type="entry name" value="DNA breaking-rejoining enzymes"/>
    <property type="match status" value="1"/>
</dbReference>
<evidence type="ECO:0000256" key="1">
    <source>
        <dbReference type="ARBA" id="ARBA00003283"/>
    </source>
</evidence>
<evidence type="ECO:0000256" key="4">
    <source>
        <dbReference type="ARBA" id="ARBA00023125"/>
    </source>
</evidence>
<dbReference type="Pfam" id="PF13495">
    <property type="entry name" value="Phage_int_SAM_4"/>
    <property type="match status" value="1"/>
</dbReference>
<name>A0ABR8Q879_9CLOT</name>
<dbReference type="InterPro" id="IPR010998">
    <property type="entry name" value="Integrase_recombinase_N"/>
</dbReference>
<reference evidence="7 8" key="1">
    <citation type="submission" date="2020-08" db="EMBL/GenBank/DDBJ databases">
        <title>A Genomic Blueprint of the Chicken Gut Microbiome.</title>
        <authorList>
            <person name="Gilroy R."/>
            <person name="Ravi A."/>
            <person name="Getino M."/>
            <person name="Pursley I."/>
            <person name="Horton D.L."/>
            <person name="Alikhan N.-F."/>
            <person name="Baker D."/>
            <person name="Gharbi K."/>
            <person name="Hall N."/>
            <person name="Watson M."/>
            <person name="Adriaenssens E.M."/>
            <person name="Foster-Nyarko E."/>
            <person name="Jarju S."/>
            <person name="Secka A."/>
            <person name="Antonio M."/>
            <person name="Oren A."/>
            <person name="Chaudhuri R."/>
            <person name="La Ragione R.M."/>
            <person name="Hildebrand F."/>
            <person name="Pallen M.J."/>
        </authorList>
    </citation>
    <scope>NUCLEOTIDE SEQUENCE [LARGE SCALE GENOMIC DNA]</scope>
    <source>
        <strain evidence="7 8">Sa3CUN1</strain>
    </source>
</reference>
<accession>A0ABR8Q879</accession>
<sequence>MYQKIDKMVKDLELRGRSASTIKNMVYTLKSFSKFYNQPPELLGEQQIINYLDYCINEKKLCKARVNSINSILKFFYVVTLEKQWNDLRIPRIRCHRNLPAYLTKEEVKLIIDNATYLKHKAILSTIYSAGLRVSEATNLRLSDIMSKEMKIRVRAGKGNKERYTLLSQRNLELLREYWKVFGHKNYDSEDYLFTSRYRGERLTNRGIQSAMLAATKRAGITKKATPHTLRHSFATHLMNDGVDLVIIQALLGHSNLKTTSIYLHVKDYTVLNVVSPFDKL</sequence>
<evidence type="ECO:0000313" key="8">
    <source>
        <dbReference type="Proteomes" id="UP000640335"/>
    </source>
</evidence>
<dbReference type="InterPro" id="IPR011010">
    <property type="entry name" value="DNA_brk_join_enz"/>
</dbReference>
<dbReference type="InterPro" id="IPR002104">
    <property type="entry name" value="Integrase_catalytic"/>
</dbReference>
<evidence type="ECO:0000313" key="7">
    <source>
        <dbReference type="EMBL" id="MBD7916636.1"/>
    </source>
</evidence>
<evidence type="ECO:0000256" key="5">
    <source>
        <dbReference type="ARBA" id="ARBA00023172"/>
    </source>
</evidence>
<dbReference type="PROSITE" id="PS51898">
    <property type="entry name" value="TYR_RECOMBINASE"/>
    <property type="match status" value="1"/>
</dbReference>
<gene>
    <name evidence="7" type="ORF">H9660_16025</name>
</gene>
<comment type="similarity">
    <text evidence="2">Belongs to the 'phage' integrase family.</text>
</comment>